<dbReference type="Pfam" id="PF00890">
    <property type="entry name" value="FAD_binding_2"/>
    <property type="match status" value="1"/>
</dbReference>
<dbReference type="PANTHER" id="PTHR43400:SF10">
    <property type="entry name" value="3-OXOSTEROID 1-DEHYDROGENASE"/>
    <property type="match status" value="1"/>
</dbReference>
<dbReference type="InterPro" id="IPR036188">
    <property type="entry name" value="FAD/NAD-bd_sf"/>
</dbReference>
<keyword evidence="3" id="KW-0274">FAD</keyword>
<dbReference type="SUPFAM" id="SSF56425">
    <property type="entry name" value="Succinate dehydrogenase/fumarate reductase flavoprotein, catalytic domain"/>
    <property type="match status" value="1"/>
</dbReference>
<evidence type="ECO:0000313" key="6">
    <source>
        <dbReference type="EMBL" id="MPM63687.1"/>
    </source>
</evidence>
<keyword evidence="4 6" id="KW-0560">Oxidoreductase</keyword>
<evidence type="ECO:0000256" key="3">
    <source>
        <dbReference type="ARBA" id="ARBA00022827"/>
    </source>
</evidence>
<accession>A0A645BED0</accession>
<dbReference type="GO" id="GO:0008202">
    <property type="term" value="P:steroid metabolic process"/>
    <property type="evidence" value="ECO:0007669"/>
    <property type="project" value="UniProtKB-ARBA"/>
</dbReference>
<name>A0A645BED0_9ZZZZ</name>
<keyword evidence="2" id="KW-0285">Flavoprotein</keyword>
<dbReference type="InterPro" id="IPR050315">
    <property type="entry name" value="FAD-oxidoreductase_2"/>
</dbReference>
<dbReference type="InterPro" id="IPR003953">
    <property type="entry name" value="FAD-dep_OxRdtase_2_FAD-bd"/>
</dbReference>
<dbReference type="PANTHER" id="PTHR43400">
    <property type="entry name" value="FUMARATE REDUCTASE"/>
    <property type="match status" value="1"/>
</dbReference>
<evidence type="ECO:0000256" key="1">
    <source>
        <dbReference type="ARBA" id="ARBA00001974"/>
    </source>
</evidence>
<evidence type="ECO:0000259" key="5">
    <source>
        <dbReference type="Pfam" id="PF00890"/>
    </source>
</evidence>
<dbReference type="GO" id="GO:0016491">
    <property type="term" value="F:oxidoreductase activity"/>
    <property type="evidence" value="ECO:0007669"/>
    <property type="project" value="UniProtKB-KW"/>
</dbReference>
<dbReference type="Gene3D" id="3.50.50.60">
    <property type="entry name" value="FAD/NAD(P)-binding domain"/>
    <property type="match status" value="2"/>
</dbReference>
<dbReference type="AlphaFoldDB" id="A0A645BED0"/>
<comment type="cofactor">
    <cofactor evidence="1">
        <name>FAD</name>
        <dbReference type="ChEBI" id="CHEBI:57692"/>
    </cofactor>
</comment>
<dbReference type="EC" id="1.3.5.4" evidence="6"/>
<sequence>MLNTAGTELIMEDGKVAGVKAVTADGAPVTIHAKSVILATGGFPGNADMKTQYIGGNWNVYGMMQNTGAGIQMALTAGAAPYNIDMPPMAHFVGPSVITREFSHEDNDIPYGLACTGECLAVNTKGVRTLNEALLPFEGYTVGARFYTIYSKEQIDILRTQGISLDAAGRYLSQGGIKADTPLADIDTVLQSGIDRHFIYKAATLDELAAAIGGDMDAAALKAAVADYGTYAAGAADPLGKNADLYKRLGAPAATSEYYIAVTGSPYIYMTCGGVDVNADMQVLKADGSPIEGLYAVGADSMGVLFTNKKGYANYGGVSMGYVFTSGYVAGKNAAGK</sequence>
<reference evidence="6" key="1">
    <citation type="submission" date="2019-08" db="EMBL/GenBank/DDBJ databases">
        <authorList>
            <person name="Kucharzyk K."/>
            <person name="Murdoch R.W."/>
            <person name="Higgins S."/>
            <person name="Loffler F."/>
        </authorList>
    </citation>
    <scope>NUCLEOTIDE SEQUENCE</scope>
</reference>
<protein>
    <submittedName>
        <fullName evidence="6">Fumarate reductase flavoprotein subunit</fullName>
        <ecNumber evidence="6">1.3.5.4</ecNumber>
    </submittedName>
</protein>
<feature type="domain" description="FAD-dependent oxidoreductase 2 FAD-binding" evidence="5">
    <location>
        <begin position="3"/>
        <end position="309"/>
    </location>
</feature>
<proteinExistence type="predicted"/>
<dbReference type="InterPro" id="IPR027477">
    <property type="entry name" value="Succ_DH/fumarate_Rdtase_cat_sf"/>
</dbReference>
<organism evidence="6">
    <name type="scientific">bioreactor metagenome</name>
    <dbReference type="NCBI Taxonomy" id="1076179"/>
    <lineage>
        <taxon>unclassified sequences</taxon>
        <taxon>metagenomes</taxon>
        <taxon>ecological metagenomes</taxon>
    </lineage>
</organism>
<dbReference type="SUPFAM" id="SSF51905">
    <property type="entry name" value="FAD/NAD(P)-binding domain"/>
    <property type="match status" value="1"/>
</dbReference>
<comment type="caution">
    <text evidence="6">The sequence shown here is derived from an EMBL/GenBank/DDBJ whole genome shotgun (WGS) entry which is preliminary data.</text>
</comment>
<gene>
    <name evidence="6" type="primary">ifcA_17</name>
    <name evidence="6" type="ORF">SDC9_110568</name>
</gene>
<evidence type="ECO:0000256" key="2">
    <source>
        <dbReference type="ARBA" id="ARBA00022630"/>
    </source>
</evidence>
<evidence type="ECO:0000256" key="4">
    <source>
        <dbReference type="ARBA" id="ARBA00023002"/>
    </source>
</evidence>
<dbReference type="EMBL" id="VSSQ01019550">
    <property type="protein sequence ID" value="MPM63687.1"/>
    <property type="molecule type" value="Genomic_DNA"/>
</dbReference>